<protein>
    <submittedName>
        <fullName evidence="2">Uncharacterized protein</fullName>
    </submittedName>
</protein>
<feature type="compositionally biased region" description="Polar residues" evidence="1">
    <location>
        <begin position="1"/>
        <end position="15"/>
    </location>
</feature>
<dbReference type="EMBL" id="CDMC01000036">
    <property type="protein sequence ID" value="CEL11933.1"/>
    <property type="molecule type" value="Genomic_DNA"/>
</dbReference>
<reference evidence="3" key="1">
    <citation type="journal article" date="2016" name="Genome Announc.">
        <title>Draft genome sequences of fungus Aspergillus calidoustus.</title>
        <authorList>
            <person name="Horn F."/>
            <person name="Linde J."/>
            <person name="Mattern D.J."/>
            <person name="Walther G."/>
            <person name="Guthke R."/>
            <person name="Scherlach K."/>
            <person name="Martin K."/>
            <person name="Brakhage A.A."/>
            <person name="Petzke L."/>
            <person name="Valiante V."/>
        </authorList>
    </citation>
    <scope>NUCLEOTIDE SEQUENCE [LARGE SCALE GENOMIC DNA]</scope>
    <source>
        <strain evidence="3">SF006504</strain>
    </source>
</reference>
<dbReference type="AlphaFoldDB" id="A0A0U5GKP8"/>
<name>A0A0U5GKP8_ASPCI</name>
<accession>A0A0U5GKP8</accession>
<organism evidence="2 3">
    <name type="scientific">Aspergillus calidoustus</name>
    <dbReference type="NCBI Taxonomy" id="454130"/>
    <lineage>
        <taxon>Eukaryota</taxon>
        <taxon>Fungi</taxon>
        <taxon>Dikarya</taxon>
        <taxon>Ascomycota</taxon>
        <taxon>Pezizomycotina</taxon>
        <taxon>Eurotiomycetes</taxon>
        <taxon>Eurotiomycetidae</taxon>
        <taxon>Eurotiales</taxon>
        <taxon>Aspergillaceae</taxon>
        <taxon>Aspergillus</taxon>
        <taxon>Aspergillus subgen. Nidulantes</taxon>
    </lineage>
</organism>
<evidence type="ECO:0000313" key="3">
    <source>
        <dbReference type="Proteomes" id="UP000054771"/>
    </source>
</evidence>
<keyword evidence="3" id="KW-1185">Reference proteome</keyword>
<gene>
    <name evidence="2" type="ORF">ASPCAL15027</name>
</gene>
<evidence type="ECO:0000313" key="2">
    <source>
        <dbReference type="EMBL" id="CEL11933.1"/>
    </source>
</evidence>
<feature type="compositionally biased region" description="Low complexity" evidence="1">
    <location>
        <begin position="20"/>
        <end position="38"/>
    </location>
</feature>
<proteinExistence type="predicted"/>
<dbReference type="Proteomes" id="UP000054771">
    <property type="component" value="Unassembled WGS sequence"/>
</dbReference>
<evidence type="ECO:0000256" key="1">
    <source>
        <dbReference type="SAM" id="MobiDB-lite"/>
    </source>
</evidence>
<dbReference type="STRING" id="454130.A0A0U5GKP8"/>
<feature type="region of interest" description="Disordered" evidence="1">
    <location>
        <begin position="1"/>
        <end position="47"/>
    </location>
</feature>
<sequence>MSSISYLRRSPSTGSEPEMESTTDFSSTSESSDNPSETSSDREFVVSDTETLSRRSFSDYSTENGISDSADDISIGSPHIHRFRPIKVLVKRSVNRTDRPRPNIWSYGVPGRTRTGLPVLSEACLRCNPASRFFECIVCSIVLSNATSTPFPMDETTSTYTSGLLEKKRS</sequence>